<organism evidence="4">
    <name type="scientific">Calcidiscus leptoporus</name>
    <dbReference type="NCBI Taxonomy" id="127549"/>
    <lineage>
        <taxon>Eukaryota</taxon>
        <taxon>Haptista</taxon>
        <taxon>Haptophyta</taxon>
        <taxon>Prymnesiophyceae</taxon>
        <taxon>Coccolithales</taxon>
        <taxon>Calcidiscaceae</taxon>
        <taxon>Calcidiscus</taxon>
    </lineage>
</organism>
<dbReference type="PANTHER" id="PTHR13947">
    <property type="entry name" value="GNAT FAMILY N-ACETYLTRANSFERASE"/>
    <property type="match status" value="1"/>
</dbReference>
<sequence length="276" mass="30242">MLLLASTMAMALTPAVHPPCTQWCAPTVWRLARTPCCSAVADIRKAEGDEVAPVAGDSLFDQVSTLCANHLFSPASRREEVLLTREMRRNLVTRFSAASLHRNALFVAEDVLSGEIVASCGLEVSQLDADGRAARFADELLSCSERPLLSNLVVVPQFRRQGIARRLVRTCEATARRWGYDELLIKVERGNSGAERLYAACGYALLAVDTRAEKPQAGRWRVRWVPTTNLVLRKRLASYQAVGVLPSAMHSILGGLLQEGMNKLRESAASPQSAQK</sequence>
<gene>
    <name evidence="4" type="ORF">CLEP1334_LOCUS24589</name>
</gene>
<dbReference type="CDD" id="cd04301">
    <property type="entry name" value="NAT_SF"/>
    <property type="match status" value="1"/>
</dbReference>
<dbReference type="InterPro" id="IPR016181">
    <property type="entry name" value="Acyl_CoA_acyltransferase"/>
</dbReference>
<dbReference type="AlphaFoldDB" id="A0A7S0JEC8"/>
<dbReference type="EMBL" id="HBER01049006">
    <property type="protein sequence ID" value="CAD8549299.1"/>
    <property type="molecule type" value="Transcribed_RNA"/>
</dbReference>
<dbReference type="InterPro" id="IPR000182">
    <property type="entry name" value="GNAT_dom"/>
</dbReference>
<dbReference type="InterPro" id="IPR050769">
    <property type="entry name" value="NAT_camello-type"/>
</dbReference>
<accession>A0A7S0JEC8</accession>
<keyword evidence="1" id="KW-0808">Transferase</keyword>
<protein>
    <recommendedName>
        <fullName evidence="3">N-acetyltransferase domain-containing protein</fullName>
    </recommendedName>
</protein>
<evidence type="ECO:0000256" key="2">
    <source>
        <dbReference type="SAM" id="SignalP"/>
    </source>
</evidence>
<dbReference type="Gene3D" id="3.40.630.30">
    <property type="match status" value="1"/>
</dbReference>
<proteinExistence type="predicted"/>
<evidence type="ECO:0000256" key="1">
    <source>
        <dbReference type="ARBA" id="ARBA00022679"/>
    </source>
</evidence>
<evidence type="ECO:0000259" key="3">
    <source>
        <dbReference type="PROSITE" id="PS51186"/>
    </source>
</evidence>
<dbReference type="PANTHER" id="PTHR13947:SF37">
    <property type="entry name" value="LD18367P"/>
    <property type="match status" value="1"/>
</dbReference>
<dbReference type="PROSITE" id="PS51186">
    <property type="entry name" value="GNAT"/>
    <property type="match status" value="1"/>
</dbReference>
<dbReference type="GO" id="GO:0008080">
    <property type="term" value="F:N-acetyltransferase activity"/>
    <property type="evidence" value="ECO:0007669"/>
    <property type="project" value="InterPro"/>
</dbReference>
<dbReference type="Pfam" id="PF00583">
    <property type="entry name" value="Acetyltransf_1"/>
    <property type="match status" value="1"/>
</dbReference>
<feature type="chain" id="PRO_5031543539" description="N-acetyltransferase domain-containing protein" evidence="2">
    <location>
        <begin position="16"/>
        <end position="276"/>
    </location>
</feature>
<feature type="domain" description="N-acetyltransferase" evidence="3">
    <location>
        <begin position="49"/>
        <end position="225"/>
    </location>
</feature>
<keyword evidence="2" id="KW-0732">Signal</keyword>
<reference evidence="4" key="1">
    <citation type="submission" date="2021-01" db="EMBL/GenBank/DDBJ databases">
        <authorList>
            <person name="Corre E."/>
            <person name="Pelletier E."/>
            <person name="Niang G."/>
            <person name="Scheremetjew M."/>
            <person name="Finn R."/>
            <person name="Kale V."/>
            <person name="Holt S."/>
            <person name="Cochrane G."/>
            <person name="Meng A."/>
            <person name="Brown T."/>
            <person name="Cohen L."/>
        </authorList>
    </citation>
    <scope>NUCLEOTIDE SEQUENCE</scope>
    <source>
        <strain evidence="4">RCC1130</strain>
    </source>
</reference>
<feature type="signal peptide" evidence="2">
    <location>
        <begin position="1"/>
        <end position="15"/>
    </location>
</feature>
<name>A0A7S0JEC8_9EUKA</name>
<evidence type="ECO:0000313" key="4">
    <source>
        <dbReference type="EMBL" id="CAD8549299.1"/>
    </source>
</evidence>
<dbReference type="SUPFAM" id="SSF55729">
    <property type="entry name" value="Acyl-CoA N-acyltransferases (Nat)"/>
    <property type="match status" value="1"/>
</dbReference>